<protein>
    <submittedName>
        <fullName evidence="3">SGNH/GDSL hydrolase family protein</fullName>
    </submittedName>
</protein>
<evidence type="ECO:0000313" key="4">
    <source>
        <dbReference type="Proteomes" id="UP001523216"/>
    </source>
</evidence>
<dbReference type="PANTHER" id="PTHR30383:SF5">
    <property type="entry name" value="SGNH HYDROLASE-TYPE ESTERASE DOMAIN-CONTAINING PROTEIN"/>
    <property type="match status" value="1"/>
</dbReference>
<organism evidence="3 4">
    <name type="scientific">Paractinoplanes hotanensis</name>
    <dbReference type="NCBI Taxonomy" id="2906497"/>
    <lineage>
        <taxon>Bacteria</taxon>
        <taxon>Bacillati</taxon>
        <taxon>Actinomycetota</taxon>
        <taxon>Actinomycetes</taxon>
        <taxon>Micromonosporales</taxon>
        <taxon>Micromonosporaceae</taxon>
        <taxon>Paractinoplanes</taxon>
    </lineage>
</organism>
<dbReference type="InterPro" id="IPR013830">
    <property type="entry name" value="SGNH_hydro"/>
</dbReference>
<dbReference type="PANTHER" id="PTHR30383">
    <property type="entry name" value="THIOESTERASE 1/PROTEASE 1/LYSOPHOSPHOLIPASE L1"/>
    <property type="match status" value="1"/>
</dbReference>
<keyword evidence="4" id="KW-1185">Reference proteome</keyword>
<feature type="signal peptide" evidence="1">
    <location>
        <begin position="1"/>
        <end position="29"/>
    </location>
</feature>
<dbReference type="RefSeq" id="WP_251802135.1">
    <property type="nucleotide sequence ID" value="NZ_JAMQOL010000048.1"/>
</dbReference>
<dbReference type="Proteomes" id="UP001523216">
    <property type="component" value="Unassembled WGS sequence"/>
</dbReference>
<evidence type="ECO:0000313" key="3">
    <source>
        <dbReference type="EMBL" id="MCM4082405.1"/>
    </source>
</evidence>
<evidence type="ECO:0000256" key="1">
    <source>
        <dbReference type="SAM" id="SignalP"/>
    </source>
</evidence>
<dbReference type="CDD" id="cd01833">
    <property type="entry name" value="XynB_like"/>
    <property type="match status" value="1"/>
</dbReference>
<dbReference type="InterPro" id="IPR051532">
    <property type="entry name" value="Ester_Hydrolysis_Enzymes"/>
</dbReference>
<dbReference type="InterPro" id="IPR036514">
    <property type="entry name" value="SGNH_hydro_sf"/>
</dbReference>
<accession>A0ABT0Y8N3</accession>
<feature type="chain" id="PRO_5046624327" evidence="1">
    <location>
        <begin position="30"/>
        <end position="393"/>
    </location>
</feature>
<dbReference type="Gene3D" id="3.40.50.1110">
    <property type="entry name" value="SGNH hydrolase"/>
    <property type="match status" value="1"/>
</dbReference>
<keyword evidence="3" id="KW-0378">Hydrolase</keyword>
<dbReference type="GO" id="GO:0016787">
    <property type="term" value="F:hydrolase activity"/>
    <property type="evidence" value="ECO:0007669"/>
    <property type="project" value="UniProtKB-KW"/>
</dbReference>
<evidence type="ECO:0000259" key="2">
    <source>
        <dbReference type="Pfam" id="PF13472"/>
    </source>
</evidence>
<name>A0ABT0Y8N3_9ACTN</name>
<keyword evidence="1" id="KW-0732">Signal</keyword>
<dbReference type="EMBL" id="JAMQOL010000048">
    <property type="protein sequence ID" value="MCM4082405.1"/>
    <property type="molecule type" value="Genomic_DNA"/>
</dbReference>
<feature type="domain" description="SGNH hydrolase-type esterase" evidence="2">
    <location>
        <begin position="56"/>
        <end position="240"/>
    </location>
</feature>
<reference evidence="3 4" key="1">
    <citation type="submission" date="2022-06" db="EMBL/GenBank/DDBJ databases">
        <title>Actinoplanes abujensis sp. nov., isolated from Nigerian arid soil.</title>
        <authorList>
            <person name="Ding P."/>
        </authorList>
    </citation>
    <scope>NUCLEOTIDE SEQUENCE [LARGE SCALE GENOMIC DNA]</scope>
    <source>
        <strain evidence="4">TRM88002</strain>
    </source>
</reference>
<proteinExistence type="predicted"/>
<dbReference type="SUPFAM" id="SSF52266">
    <property type="entry name" value="SGNH hydrolase"/>
    <property type="match status" value="1"/>
</dbReference>
<dbReference type="Pfam" id="PF13472">
    <property type="entry name" value="Lipase_GDSL_2"/>
    <property type="match status" value="1"/>
</dbReference>
<comment type="caution">
    <text evidence="3">The sequence shown here is derived from an EMBL/GenBank/DDBJ whole genome shotgun (WGS) entry which is preliminary data.</text>
</comment>
<sequence>MTIRIAGRLGGLTLTVVAVLAALSGPVAATAGPDSVAAAVPGAADPAYAPLKVMPLGDSITWGSGSADSRVGNRTGATTASGYRIDLQKRLEAAGLDVDFVGSQQAGPQGSDRDNEGHPGWRIDQIAANVDGWLAAYRPDVVLLHLGTNDMAQNRSVSASAAQLSALIDQIRAGRPDADIFVQQLVQGHVEPYRSRIAAYNERIPGILAGKDAKVYLVDQSSIGGLSEFDSLHPNDDGYAKMAYNLYRAMATVYPGGDTWPAGSNPYAVTATTLCFRINQTVAGRKTWRAACSRWTRRPTGWQRPGTVTQSYRVHVPAHYTTRKITGAAKVWVAGRYATGTVKPRARTWVKAHYETRRITRIVRVLVQARYETRTRVVTAWLSDDPYVTNAGR</sequence>
<gene>
    <name evidence="3" type="ORF">LXN57_33045</name>
</gene>